<keyword evidence="3" id="KW-1133">Transmembrane helix</keyword>
<dbReference type="PROSITE" id="PS50850">
    <property type="entry name" value="MFS"/>
    <property type="match status" value="1"/>
</dbReference>
<feature type="transmembrane region" description="Helical" evidence="3">
    <location>
        <begin position="390"/>
        <end position="414"/>
    </location>
</feature>
<keyword evidence="3" id="KW-0812">Transmembrane</keyword>
<feature type="transmembrane region" description="Helical" evidence="3">
    <location>
        <begin position="259"/>
        <end position="281"/>
    </location>
</feature>
<dbReference type="EMBL" id="CAJFDI010000001">
    <property type="protein sequence ID" value="CAD5208239.1"/>
    <property type="molecule type" value="Genomic_DNA"/>
</dbReference>
<dbReference type="Proteomes" id="UP000095284">
    <property type="component" value="Unplaced"/>
</dbReference>
<feature type="transmembrane region" description="Helical" evidence="3">
    <location>
        <begin position="30"/>
        <end position="52"/>
    </location>
</feature>
<evidence type="ECO:0000313" key="7">
    <source>
        <dbReference type="Proteomes" id="UP000095284"/>
    </source>
</evidence>
<proteinExistence type="predicted"/>
<accession>A0A1I7RII1</accession>
<feature type="transmembrane region" description="Helical" evidence="3">
    <location>
        <begin position="77"/>
        <end position="97"/>
    </location>
</feature>
<name>A0A1I7RII1_BURXY</name>
<feature type="domain" description="Major facilitator superfamily (MFS) profile" evidence="4">
    <location>
        <begin position="30"/>
        <end position="450"/>
    </location>
</feature>
<dbReference type="GO" id="GO:0022857">
    <property type="term" value="F:transmembrane transporter activity"/>
    <property type="evidence" value="ECO:0007669"/>
    <property type="project" value="InterPro"/>
</dbReference>
<feature type="transmembrane region" description="Helical" evidence="3">
    <location>
        <begin position="357"/>
        <end position="378"/>
    </location>
</feature>
<feature type="transmembrane region" description="Helical" evidence="3">
    <location>
        <begin position="296"/>
        <end position="318"/>
    </location>
</feature>
<evidence type="ECO:0000256" key="1">
    <source>
        <dbReference type="ARBA" id="ARBA00004141"/>
    </source>
</evidence>
<dbReference type="Gene3D" id="1.20.1250.20">
    <property type="entry name" value="MFS general substrate transporter like domains"/>
    <property type="match status" value="2"/>
</dbReference>
<organism evidence="7 9">
    <name type="scientific">Bursaphelenchus xylophilus</name>
    <name type="common">Pinewood nematode worm</name>
    <name type="synonym">Aphelenchoides xylophilus</name>
    <dbReference type="NCBI Taxonomy" id="6326"/>
    <lineage>
        <taxon>Eukaryota</taxon>
        <taxon>Metazoa</taxon>
        <taxon>Ecdysozoa</taxon>
        <taxon>Nematoda</taxon>
        <taxon>Chromadorea</taxon>
        <taxon>Rhabditida</taxon>
        <taxon>Tylenchina</taxon>
        <taxon>Tylenchomorpha</taxon>
        <taxon>Aphelenchoidea</taxon>
        <taxon>Aphelenchoididae</taxon>
        <taxon>Bursaphelenchus</taxon>
    </lineage>
</organism>
<dbReference type="Proteomes" id="UP000582659">
    <property type="component" value="Unassembled WGS sequence"/>
</dbReference>
<protein>
    <submittedName>
        <fullName evidence="5">(pine wood nematode) hypothetical protein</fullName>
    </submittedName>
    <submittedName>
        <fullName evidence="9">MFS domain-containing protein</fullName>
    </submittedName>
</protein>
<feature type="transmembrane region" description="Helical" evidence="3">
    <location>
        <begin position="330"/>
        <end position="351"/>
    </location>
</feature>
<dbReference type="SUPFAM" id="SSF103473">
    <property type="entry name" value="MFS general substrate transporter"/>
    <property type="match status" value="1"/>
</dbReference>
<feature type="transmembrane region" description="Helical" evidence="3">
    <location>
        <begin position="426"/>
        <end position="446"/>
    </location>
</feature>
<dbReference type="EMBL" id="CAJFCV020000001">
    <property type="protein sequence ID" value="CAG9080734.1"/>
    <property type="molecule type" value="Genomic_DNA"/>
</dbReference>
<feature type="transmembrane region" description="Helical" evidence="3">
    <location>
        <begin position="104"/>
        <end position="122"/>
    </location>
</feature>
<keyword evidence="3" id="KW-0472">Membrane</keyword>
<evidence type="ECO:0000313" key="9">
    <source>
        <dbReference type="WBParaSite" id="BXY_0051200.1"/>
    </source>
</evidence>
<gene>
    <name evidence="5" type="ORF">BXYJ_LOCUS475</name>
</gene>
<feature type="region of interest" description="Disordered" evidence="2">
    <location>
        <begin position="460"/>
        <end position="480"/>
    </location>
</feature>
<dbReference type="eggNOG" id="KOG2532">
    <property type="taxonomic scope" value="Eukaryota"/>
</dbReference>
<dbReference type="SMR" id="A0A1I7RII1"/>
<evidence type="ECO:0000313" key="8">
    <source>
        <dbReference type="Proteomes" id="UP000659654"/>
    </source>
</evidence>
<dbReference type="Pfam" id="PF07690">
    <property type="entry name" value="MFS_1"/>
    <property type="match status" value="1"/>
</dbReference>
<dbReference type="WBParaSite" id="BXY_0051200.1">
    <property type="protein sequence ID" value="BXY_0051200.1"/>
    <property type="gene ID" value="BXY_0051200"/>
</dbReference>
<feature type="transmembrane region" description="Helical" evidence="3">
    <location>
        <begin position="128"/>
        <end position="152"/>
    </location>
</feature>
<dbReference type="Proteomes" id="UP000659654">
    <property type="component" value="Unassembled WGS sequence"/>
</dbReference>
<comment type="subcellular location">
    <subcellularLocation>
        <location evidence="1">Membrane</location>
        <topology evidence="1">Multi-pass membrane protein</topology>
    </subcellularLocation>
</comment>
<sequence length="480" mass="53372">MTSSKPLSISPPDTTPTTTTPTKPSKGFRYLILFLTTACLTSICSNMVAFNVTMLCSDNGNMTRSVTDKEQQNRNSILLWAVSVGSIVATIPFNLLYSRFGARWVFFGAGVISFISTALVPASADLSFYTFIIIRFFQGVAFGANFAAIGMVCSRWAALDENGFFLSAMTIFSQISVIITNPVSGWLCVSPLGWRSVYYFHAAADPILFGLWIWLYTDYPEYHKSVNNTEKDIIMAGKHYGERKLDGFLPYKQIFTNKVILVVWFNAFADIISAIFLLTYFPTYLKDVLGYPLETAAVLSMFPAMSHVPAKLIFGWVFDKLRFISEVNKMRICNTIALKGSAILFIAVGFIPNSLAGWSVACTTLNYAFIGANCAGFYKCGSLVSRQYSHFVIANIQFLKCISLFVSPLMVYLFVSDQSSRDQWRIIYFIMAATLIIGNTLFLIFVTDQPAEFTKINKANSKTSSGEKNGKSLENGTNSQ</sequence>
<dbReference type="InterPro" id="IPR020846">
    <property type="entry name" value="MFS_dom"/>
</dbReference>
<feature type="compositionally biased region" description="Low complexity" evidence="2">
    <location>
        <begin position="11"/>
        <end position="22"/>
    </location>
</feature>
<evidence type="ECO:0000259" key="4">
    <source>
        <dbReference type="PROSITE" id="PS50850"/>
    </source>
</evidence>
<dbReference type="InterPro" id="IPR011701">
    <property type="entry name" value="MFS"/>
</dbReference>
<evidence type="ECO:0000313" key="6">
    <source>
        <dbReference type="EMBL" id="CAG9080734.1"/>
    </source>
</evidence>
<dbReference type="PANTHER" id="PTHR45757:SF17">
    <property type="entry name" value="MAJOR FACILITATOR SUPERFAMILY (MFS) PROFILE DOMAIN-CONTAINING PROTEIN"/>
    <property type="match status" value="1"/>
</dbReference>
<reference evidence="6" key="2">
    <citation type="submission" date="2020-08" db="EMBL/GenBank/DDBJ databases">
        <authorList>
            <person name="Kikuchi T."/>
        </authorList>
    </citation>
    <scope>NUCLEOTIDE SEQUENCE</scope>
    <source>
        <strain evidence="5">Ka4C1</strain>
    </source>
</reference>
<feature type="transmembrane region" description="Helical" evidence="3">
    <location>
        <begin position="196"/>
        <end position="215"/>
    </location>
</feature>
<dbReference type="InterPro" id="IPR036259">
    <property type="entry name" value="MFS_trans_sf"/>
</dbReference>
<dbReference type="AlphaFoldDB" id="A0A1I7RII1"/>
<feature type="transmembrane region" description="Helical" evidence="3">
    <location>
        <begin position="164"/>
        <end position="184"/>
    </location>
</feature>
<evidence type="ECO:0000256" key="2">
    <source>
        <dbReference type="SAM" id="MobiDB-lite"/>
    </source>
</evidence>
<reference evidence="9" key="1">
    <citation type="submission" date="2016-11" db="UniProtKB">
        <authorList>
            <consortium name="WormBaseParasite"/>
        </authorList>
    </citation>
    <scope>IDENTIFICATION</scope>
</reference>
<dbReference type="PANTHER" id="PTHR45757">
    <property type="entry name" value="PROTEIN CBG23364-RELATED"/>
    <property type="match status" value="1"/>
</dbReference>
<dbReference type="OrthoDB" id="2985014at2759"/>
<dbReference type="GO" id="GO:0016020">
    <property type="term" value="C:membrane"/>
    <property type="evidence" value="ECO:0007669"/>
    <property type="project" value="UniProtKB-SubCell"/>
</dbReference>
<keyword evidence="8" id="KW-1185">Reference proteome</keyword>
<evidence type="ECO:0000256" key="3">
    <source>
        <dbReference type="SAM" id="Phobius"/>
    </source>
</evidence>
<evidence type="ECO:0000313" key="5">
    <source>
        <dbReference type="EMBL" id="CAD5208239.1"/>
    </source>
</evidence>
<feature type="region of interest" description="Disordered" evidence="2">
    <location>
        <begin position="1"/>
        <end position="22"/>
    </location>
</feature>